<feature type="domain" description="Sporulation membrane protein YtrI C-terminal" evidence="3">
    <location>
        <begin position="77"/>
        <end position="161"/>
    </location>
</feature>
<dbReference type="Pfam" id="PF26347">
    <property type="entry name" value="YtrI_sporulation"/>
    <property type="match status" value="1"/>
</dbReference>
<reference evidence="4" key="1">
    <citation type="journal article" date="2014" name="Int. J. Syst. Evol. Microbiol.">
        <title>Complete genome sequence of Corynebacterium casei LMG S-19264T (=DSM 44701T), isolated from a smear-ripened cheese.</title>
        <authorList>
            <consortium name="US DOE Joint Genome Institute (JGI-PGF)"/>
            <person name="Walter F."/>
            <person name="Albersmeier A."/>
            <person name="Kalinowski J."/>
            <person name="Ruckert C."/>
        </authorList>
    </citation>
    <scope>NUCLEOTIDE SEQUENCE</scope>
    <source>
        <strain evidence="4">CGMCC 1.12754</strain>
    </source>
</reference>
<name>A0A917GYT2_9BACI</name>
<dbReference type="InterPro" id="IPR048198">
    <property type="entry name" value="YtrI"/>
</dbReference>
<keyword evidence="2" id="KW-1133">Transmembrane helix</keyword>
<evidence type="ECO:0000256" key="1">
    <source>
        <dbReference type="SAM" id="Coils"/>
    </source>
</evidence>
<evidence type="ECO:0000259" key="3">
    <source>
        <dbReference type="Pfam" id="PF26347"/>
    </source>
</evidence>
<dbReference type="AlphaFoldDB" id="A0A917GYT2"/>
<proteinExistence type="predicted"/>
<keyword evidence="1" id="KW-0175">Coiled coil</keyword>
<keyword evidence="5" id="KW-1185">Reference proteome</keyword>
<dbReference type="EMBL" id="BMFR01000001">
    <property type="protein sequence ID" value="GGG61764.1"/>
    <property type="molecule type" value="Genomic_DNA"/>
</dbReference>
<dbReference type="InterPro" id="IPR058620">
    <property type="entry name" value="YtrI_C"/>
</dbReference>
<keyword evidence="2" id="KW-0472">Membrane</keyword>
<protein>
    <submittedName>
        <fullName evidence="4">Sporulation membrane protein YtrI</fullName>
    </submittedName>
</protein>
<evidence type="ECO:0000313" key="4">
    <source>
        <dbReference type="EMBL" id="GGG61764.1"/>
    </source>
</evidence>
<evidence type="ECO:0000313" key="5">
    <source>
        <dbReference type="Proteomes" id="UP000622860"/>
    </source>
</evidence>
<feature type="transmembrane region" description="Helical" evidence="2">
    <location>
        <begin position="12"/>
        <end position="34"/>
    </location>
</feature>
<evidence type="ECO:0000256" key="2">
    <source>
        <dbReference type="SAM" id="Phobius"/>
    </source>
</evidence>
<dbReference type="Proteomes" id="UP000622860">
    <property type="component" value="Unassembled WGS sequence"/>
</dbReference>
<reference evidence="4" key="2">
    <citation type="submission" date="2020-09" db="EMBL/GenBank/DDBJ databases">
        <authorList>
            <person name="Sun Q."/>
            <person name="Zhou Y."/>
        </authorList>
    </citation>
    <scope>NUCLEOTIDE SEQUENCE</scope>
    <source>
        <strain evidence="4">CGMCC 1.12754</strain>
    </source>
</reference>
<comment type="caution">
    <text evidence="4">The sequence shown here is derived from an EMBL/GenBank/DDBJ whole genome shotgun (WGS) entry which is preliminary data.</text>
</comment>
<keyword evidence="2" id="KW-0812">Transmembrane</keyword>
<dbReference type="RefSeq" id="WP_188453422.1">
    <property type="nucleotide sequence ID" value="NZ_BMFR01000001.1"/>
</dbReference>
<gene>
    <name evidence="4" type="primary">ytrI</name>
    <name evidence="4" type="ORF">GCM10011398_01310</name>
</gene>
<organism evidence="4 5">
    <name type="scientific">Virgibacillus oceani</name>
    <dbReference type="NCBI Taxonomy" id="1479511"/>
    <lineage>
        <taxon>Bacteria</taxon>
        <taxon>Bacillati</taxon>
        <taxon>Bacillota</taxon>
        <taxon>Bacilli</taxon>
        <taxon>Bacillales</taxon>
        <taxon>Bacillaceae</taxon>
        <taxon>Virgibacillus</taxon>
    </lineage>
</organism>
<feature type="coiled-coil region" evidence="1">
    <location>
        <begin position="38"/>
        <end position="68"/>
    </location>
</feature>
<dbReference type="NCBIfam" id="NF041479">
    <property type="entry name" value="spor_membprot_YtrI"/>
    <property type="match status" value="1"/>
</dbReference>
<sequence>MHIPPYHKKESWQRFFVGALIGAVIAYCIVMYMYGSMYEKLFAEILDLQDKVTELKNHNDALLKAKEDLDTPITVEKIEVDIVNDKELQLDNDTLMKQQLEGLIKKEIDHIVGQDVTIVSESDKLLESTIENKEISIDEFTYSFTVTKLAIITKTVIIEVKGEVSN</sequence>
<accession>A0A917GYT2</accession>